<evidence type="ECO:0000256" key="1">
    <source>
        <dbReference type="RuleBase" id="RU368012"/>
    </source>
</evidence>
<comment type="catalytic activity">
    <reaction evidence="1">
        <text>a 5'-end (N(7)-methyl 5'-triphosphoguanosine)-ribonucleoside in mRNA + S-adenosyl-L-methionine = a 5'-end (N(7)-methyl 5'-triphosphoguanosine)-(2'-O-methyl-ribonucleoside) in mRNA + S-adenosyl-L-homocysteine + H(+)</text>
        <dbReference type="Rhea" id="RHEA:67020"/>
        <dbReference type="Rhea" id="RHEA-COMP:17167"/>
        <dbReference type="Rhea" id="RHEA-COMP:17168"/>
        <dbReference type="ChEBI" id="CHEBI:15378"/>
        <dbReference type="ChEBI" id="CHEBI:57856"/>
        <dbReference type="ChEBI" id="CHEBI:59789"/>
        <dbReference type="ChEBI" id="CHEBI:156461"/>
        <dbReference type="ChEBI" id="CHEBI:167609"/>
        <dbReference type="EC" id="2.1.1.57"/>
    </reaction>
</comment>
<dbReference type="InterPro" id="IPR002877">
    <property type="entry name" value="RNA_MeTrfase_FtsJ_dom"/>
</dbReference>
<evidence type="ECO:0000259" key="2">
    <source>
        <dbReference type="Pfam" id="PF01728"/>
    </source>
</evidence>
<dbReference type="Proteomes" id="UP000031668">
    <property type="component" value="Unassembled WGS sequence"/>
</dbReference>
<protein>
    <recommendedName>
        <fullName evidence="1">Cap-specific mRNA (nucleoside-2'-O-)-methyltransferase 1</fullName>
        <ecNumber evidence="1">2.1.1.57</ecNumber>
    </recommendedName>
    <alternativeName>
        <fullName evidence="1">Cap1 2'O-ribose methyltransferase 1</fullName>
    </alternativeName>
</protein>
<dbReference type="GO" id="GO:0006370">
    <property type="term" value="P:7-methylguanosine mRNA capping"/>
    <property type="evidence" value="ECO:0007669"/>
    <property type="project" value="UniProtKB-UniRule"/>
</dbReference>
<evidence type="ECO:0000313" key="4">
    <source>
        <dbReference type="Proteomes" id="UP000031668"/>
    </source>
</evidence>
<dbReference type="EC" id="2.1.1.57" evidence="1"/>
<dbReference type="GO" id="GO:0005737">
    <property type="term" value="C:cytoplasm"/>
    <property type="evidence" value="ECO:0007669"/>
    <property type="project" value="TreeGrafter"/>
</dbReference>
<comment type="subcellular location">
    <subcellularLocation>
        <location evidence="1">Nucleus</location>
    </subcellularLocation>
</comment>
<keyword evidence="1 3" id="KW-0489">Methyltransferase</keyword>
<proteinExistence type="predicted"/>
<name>A0A0C2JIV9_THEKT</name>
<reference evidence="3 4" key="1">
    <citation type="journal article" date="2014" name="Genome Biol. Evol.">
        <title>The genome of the myxosporean Thelohanellus kitauei shows adaptations to nutrient acquisition within its fish host.</title>
        <authorList>
            <person name="Yang Y."/>
            <person name="Xiong J."/>
            <person name="Zhou Z."/>
            <person name="Huo F."/>
            <person name="Miao W."/>
            <person name="Ran C."/>
            <person name="Liu Y."/>
            <person name="Zhang J."/>
            <person name="Feng J."/>
            <person name="Wang M."/>
            <person name="Wang M."/>
            <person name="Wang L."/>
            <person name="Yao B."/>
        </authorList>
    </citation>
    <scope>NUCLEOTIDE SEQUENCE [LARGE SCALE GENOMIC DNA]</scope>
    <source>
        <strain evidence="3">Wuqing</strain>
    </source>
</reference>
<dbReference type="GO" id="GO:0016556">
    <property type="term" value="P:mRNA modification"/>
    <property type="evidence" value="ECO:0007669"/>
    <property type="project" value="UniProtKB-UniRule"/>
</dbReference>
<dbReference type="SUPFAM" id="SSF53335">
    <property type="entry name" value="S-adenosyl-L-methionine-dependent methyltransferases"/>
    <property type="match status" value="1"/>
</dbReference>
<dbReference type="GO" id="GO:0005634">
    <property type="term" value="C:nucleus"/>
    <property type="evidence" value="ECO:0007669"/>
    <property type="project" value="UniProtKB-SubCell"/>
</dbReference>
<dbReference type="InterPro" id="IPR050851">
    <property type="entry name" value="mRNA_Cap_2O-Ribose_MeTrfase"/>
</dbReference>
<comment type="caution">
    <text evidence="3">The sequence shown here is derived from an EMBL/GenBank/DDBJ whole genome shotgun (WGS) entry which is preliminary data.</text>
</comment>
<gene>
    <name evidence="3" type="ORF">RF11_13786</name>
</gene>
<dbReference type="Gene3D" id="3.40.50.12760">
    <property type="match status" value="1"/>
</dbReference>
<keyword evidence="1" id="KW-0949">S-adenosyl-L-methionine</keyword>
<keyword evidence="1" id="KW-0539">Nucleus</keyword>
<keyword evidence="1 3" id="KW-0808">Transferase</keyword>
<dbReference type="EMBL" id="JWZT01002471">
    <property type="protein sequence ID" value="KII69298.1"/>
    <property type="molecule type" value="Genomic_DNA"/>
</dbReference>
<feature type="domain" description="Ribosomal RNA methyltransferase FtsJ" evidence="2">
    <location>
        <begin position="121"/>
        <end position="324"/>
    </location>
</feature>
<dbReference type="OrthoDB" id="10251234at2759"/>
<dbReference type="InterPro" id="IPR029063">
    <property type="entry name" value="SAM-dependent_MTases_sf"/>
</dbReference>
<accession>A0A0C2JIV9</accession>
<dbReference type="AlphaFoldDB" id="A0A0C2JIV9"/>
<dbReference type="GO" id="GO:0004483">
    <property type="term" value="F:methyltransferase cap1 activity"/>
    <property type="evidence" value="ECO:0007669"/>
    <property type="project" value="UniProtKB-UniRule"/>
</dbReference>
<evidence type="ECO:0000313" key="3">
    <source>
        <dbReference type="EMBL" id="KII69298.1"/>
    </source>
</evidence>
<dbReference type="PANTHER" id="PTHR16121:SF0">
    <property type="entry name" value="CAP-SPECIFIC MRNA (NUCLEOSIDE-2'-O-)-METHYLTRANSFERASE 1"/>
    <property type="match status" value="1"/>
</dbReference>
<keyword evidence="1" id="KW-0506">mRNA capping</keyword>
<dbReference type="GO" id="GO:0032259">
    <property type="term" value="P:methylation"/>
    <property type="evidence" value="ECO:0007669"/>
    <property type="project" value="UniProtKB-KW"/>
</dbReference>
<sequence length="324" mass="36391">MKTLLTYTARAYRSSYLSVFGKNVVNLMEGTLLRSENHYGNIFELPTSNNFNFLKYQPDLCVPFNNSCDLVELSDLRNVVNLKNALKDVHRDDLFSAHKRMDATGRAARRLFNTRYTIRLTRAAMKIAEVNQLVDSTLTSQNPNSLLEFADLCCGDGGFTEYVLFVRNGWTAKGYNITLKSPNNQASEIKSKLVNTESTVVHFGTGDGDLLNFENIKSFSEFVRMSTDDKGVDLVLADGAFECLGFEQHQETMTFPLFVTEVMTCLSILKLGNLYNLTGGNFCLKIFDVYTSNTAALLFILCSLFKKVYIVKPASSRASNSEKF</sequence>
<dbReference type="PANTHER" id="PTHR16121">
    <property type="entry name" value="CAP-SPECIFIC MRNA (NUCLEOSIDE-2'-O-)-METHYLTRANSFERASE 1-RELATED"/>
    <property type="match status" value="1"/>
</dbReference>
<organism evidence="3 4">
    <name type="scientific">Thelohanellus kitauei</name>
    <name type="common">Myxosporean</name>
    <dbReference type="NCBI Taxonomy" id="669202"/>
    <lineage>
        <taxon>Eukaryota</taxon>
        <taxon>Metazoa</taxon>
        <taxon>Cnidaria</taxon>
        <taxon>Myxozoa</taxon>
        <taxon>Myxosporea</taxon>
        <taxon>Bivalvulida</taxon>
        <taxon>Platysporina</taxon>
        <taxon>Myxobolidae</taxon>
        <taxon>Thelohanellus</taxon>
    </lineage>
</organism>
<dbReference type="GO" id="GO:0003676">
    <property type="term" value="F:nucleic acid binding"/>
    <property type="evidence" value="ECO:0007669"/>
    <property type="project" value="UniProtKB-UniRule"/>
</dbReference>
<keyword evidence="4" id="KW-1185">Reference proteome</keyword>
<comment type="function">
    <text evidence="1">S-adenosyl-L-methionine-dependent methyltransferase that mediates RNA cap1 2'-O-ribose methylation to the 5'-cap structure of RNAs. Methylates the ribose of the first nucleotide of a m(7)GpppG-capped mRNA to produce m(7)GpppNmp (cap1).</text>
</comment>
<dbReference type="Pfam" id="PF01728">
    <property type="entry name" value="FtsJ"/>
    <property type="match status" value="1"/>
</dbReference>
<keyword evidence="1" id="KW-0507">mRNA processing</keyword>